<dbReference type="HOGENOM" id="CLU_2750621_0_0_9"/>
<keyword evidence="2" id="KW-1185">Reference proteome</keyword>
<dbReference type="AlphaFoldDB" id="B8I3X0"/>
<sequence length="70" mass="8330">MRRCSRCCLKNLWETKGADEIINKIEKQYSFSSDKLYTRACVYTLTGKLKLALDYLRKHQRWGKKIQSNV</sequence>
<protein>
    <submittedName>
        <fullName evidence="1">Uncharacterized protein</fullName>
    </submittedName>
</protein>
<name>B8I3X0_RUMCH</name>
<gene>
    <name evidence="1" type="ordered locus">Ccel_0059</name>
</gene>
<dbReference type="Proteomes" id="UP000001349">
    <property type="component" value="Chromosome"/>
</dbReference>
<reference evidence="1 2" key="1">
    <citation type="submission" date="2009-01" db="EMBL/GenBank/DDBJ databases">
        <title>Complete sequence of Clostridium cellulolyticum H10.</title>
        <authorList>
            <consortium name="US DOE Joint Genome Institute"/>
            <person name="Lucas S."/>
            <person name="Copeland A."/>
            <person name="Lapidus A."/>
            <person name="Glavina del Rio T."/>
            <person name="Dalin E."/>
            <person name="Tice H."/>
            <person name="Bruce D."/>
            <person name="Goodwin L."/>
            <person name="Pitluck S."/>
            <person name="Chertkov O."/>
            <person name="Saunders E."/>
            <person name="Brettin T."/>
            <person name="Detter J.C."/>
            <person name="Han C."/>
            <person name="Larimer F."/>
            <person name="Land M."/>
            <person name="Hauser L."/>
            <person name="Kyrpides N."/>
            <person name="Ivanova N."/>
            <person name="Zhou J."/>
            <person name="Richardson P."/>
        </authorList>
    </citation>
    <scope>NUCLEOTIDE SEQUENCE [LARGE SCALE GENOMIC DNA]</scope>
    <source>
        <strain evidence="2">ATCC 35319 / DSM 5812 / JCM 6584 / H10</strain>
    </source>
</reference>
<evidence type="ECO:0000313" key="1">
    <source>
        <dbReference type="EMBL" id="ACL74447.1"/>
    </source>
</evidence>
<accession>B8I3X0</accession>
<organism evidence="1 2">
    <name type="scientific">Ruminiclostridium cellulolyticum (strain ATCC 35319 / DSM 5812 / JCM 6584 / H10)</name>
    <name type="common">Clostridium cellulolyticum</name>
    <dbReference type="NCBI Taxonomy" id="394503"/>
    <lineage>
        <taxon>Bacteria</taxon>
        <taxon>Bacillati</taxon>
        <taxon>Bacillota</taxon>
        <taxon>Clostridia</taxon>
        <taxon>Eubacteriales</taxon>
        <taxon>Oscillospiraceae</taxon>
        <taxon>Ruminiclostridium</taxon>
    </lineage>
</organism>
<dbReference type="EMBL" id="CP001348">
    <property type="protein sequence ID" value="ACL74447.1"/>
    <property type="molecule type" value="Genomic_DNA"/>
</dbReference>
<proteinExistence type="predicted"/>
<dbReference type="KEGG" id="cce:Ccel_0059"/>
<evidence type="ECO:0000313" key="2">
    <source>
        <dbReference type="Proteomes" id="UP000001349"/>
    </source>
</evidence>